<accession>A0A5E5AJI1</accession>
<protein>
    <submittedName>
        <fullName evidence="1">Uncharacterized protein</fullName>
    </submittedName>
</protein>
<evidence type="ECO:0000313" key="1">
    <source>
        <dbReference type="EMBL" id="VVE73604.1"/>
    </source>
</evidence>
<keyword evidence="2" id="KW-1185">Reference proteome</keyword>
<dbReference type="Proteomes" id="UP000414136">
    <property type="component" value="Unassembled WGS sequence"/>
</dbReference>
<proteinExistence type="predicted"/>
<dbReference type="EMBL" id="CABPSQ010000012">
    <property type="protein sequence ID" value="VVE73604.1"/>
    <property type="molecule type" value="Genomic_DNA"/>
</dbReference>
<reference evidence="1 2" key="1">
    <citation type="submission" date="2019-08" db="EMBL/GenBank/DDBJ databases">
        <authorList>
            <person name="Peeters C."/>
        </authorList>
    </citation>
    <scope>NUCLEOTIDE SEQUENCE [LARGE SCALE GENOMIC DNA]</scope>
    <source>
        <strain evidence="1 2">LMG 31118</strain>
    </source>
</reference>
<organism evidence="1 2">
    <name type="scientific">Pandoraea captiosa</name>
    <dbReference type="NCBI Taxonomy" id="2508302"/>
    <lineage>
        <taxon>Bacteria</taxon>
        <taxon>Pseudomonadati</taxon>
        <taxon>Pseudomonadota</taxon>
        <taxon>Betaproteobacteria</taxon>
        <taxon>Burkholderiales</taxon>
        <taxon>Burkholderiaceae</taxon>
        <taxon>Pandoraea</taxon>
    </lineage>
</organism>
<name>A0A5E5AJI1_9BURK</name>
<evidence type="ECO:0000313" key="2">
    <source>
        <dbReference type="Proteomes" id="UP000414136"/>
    </source>
</evidence>
<gene>
    <name evidence="1" type="ORF">PCA31118_04579</name>
</gene>
<sequence length="86" mass="10101">MDKVTMNACNWEEIHGFESPKESERFLTWLSAQIDVGVTERIAVTAPSVDLIYGLEERWYRCVQSGEVWRWVLPQSPFRGSWEPLR</sequence>
<dbReference type="AlphaFoldDB" id="A0A5E5AJI1"/>